<accession>A0ABT0A5Q2</accession>
<dbReference type="RefSeq" id="WP_243321667.1">
    <property type="nucleotide sequence ID" value="NZ_JALGCL010000003.1"/>
</dbReference>
<evidence type="ECO:0000313" key="4">
    <source>
        <dbReference type="Proteomes" id="UP001165423"/>
    </source>
</evidence>
<proteinExistence type="inferred from homology"/>
<comment type="subcellular location">
    <subcellularLocation>
        <location evidence="2">Cell outer membrane</location>
        <topology evidence="2">Lipid-anchor</topology>
    </subcellularLocation>
</comment>
<dbReference type="EMBL" id="JALGCL010000003">
    <property type="protein sequence ID" value="MCJ0826320.1"/>
    <property type="molecule type" value="Genomic_DNA"/>
</dbReference>
<gene>
    <name evidence="3" type="ORF">MQC88_10220</name>
</gene>
<keyword evidence="4" id="KW-1185">Reference proteome</keyword>
<comment type="caution">
    <text evidence="3">The sequence shown here is derived from an EMBL/GenBank/DDBJ whole genome shotgun (WGS) entry which is preliminary data.</text>
</comment>
<evidence type="ECO:0000256" key="2">
    <source>
        <dbReference type="RuleBase" id="RU362097"/>
    </source>
</evidence>
<name>A0ABT0A5Q2_9GAMM</name>
<evidence type="ECO:0000256" key="1">
    <source>
        <dbReference type="ARBA" id="ARBA00007613"/>
    </source>
</evidence>
<dbReference type="PANTHER" id="PTHR30203">
    <property type="entry name" value="OUTER MEMBRANE CATION EFFLUX PROTEIN"/>
    <property type="match status" value="1"/>
</dbReference>
<dbReference type="SUPFAM" id="SSF56954">
    <property type="entry name" value="Outer membrane efflux proteins (OEP)"/>
    <property type="match status" value="1"/>
</dbReference>
<dbReference type="InterPro" id="IPR003423">
    <property type="entry name" value="OMP_efflux"/>
</dbReference>
<dbReference type="Proteomes" id="UP001165423">
    <property type="component" value="Unassembled WGS sequence"/>
</dbReference>
<dbReference type="Gene3D" id="1.20.1600.10">
    <property type="entry name" value="Outer membrane efflux proteins (OEP)"/>
    <property type="match status" value="1"/>
</dbReference>
<keyword evidence="2" id="KW-0449">Lipoprotein</keyword>
<organism evidence="3 4">
    <name type="scientific">Cognatiluteimonas sedimenti</name>
    <dbReference type="NCBI Taxonomy" id="2927791"/>
    <lineage>
        <taxon>Bacteria</taxon>
        <taxon>Pseudomonadati</taxon>
        <taxon>Pseudomonadota</taxon>
        <taxon>Gammaproteobacteria</taxon>
        <taxon>Lysobacterales</taxon>
        <taxon>Lysobacteraceae</taxon>
        <taxon>Cognatiluteimonas</taxon>
    </lineage>
</organism>
<reference evidence="3 4" key="1">
    <citation type="submission" date="2022-03" db="EMBL/GenBank/DDBJ databases">
        <title>Luteimonas soily sp. nov., a novel bacterium isolated from the soil.</title>
        <authorList>
            <person name="Zhang X."/>
        </authorList>
    </citation>
    <scope>NUCLEOTIDE SEQUENCE [LARGE SCALE GENOMIC DNA]</scope>
    <source>
        <strain evidence="3 4">50</strain>
    </source>
</reference>
<evidence type="ECO:0000313" key="3">
    <source>
        <dbReference type="EMBL" id="MCJ0826320.1"/>
    </source>
</evidence>
<dbReference type="Pfam" id="PF02321">
    <property type="entry name" value="OEP"/>
    <property type="match status" value="2"/>
</dbReference>
<dbReference type="Gene3D" id="2.20.200.10">
    <property type="entry name" value="Outer membrane efflux proteins (OEP)"/>
    <property type="match status" value="1"/>
</dbReference>
<keyword evidence="2" id="KW-1134">Transmembrane beta strand</keyword>
<keyword evidence="2" id="KW-0812">Transmembrane</keyword>
<protein>
    <submittedName>
        <fullName evidence="3">Efflux transporter outer membrane subunit</fullName>
    </submittedName>
</protein>
<sequence>MPQGSTTRAGNARALPAALRRRGSLALACAVVLALAGCTTLGPDYQRPDVPLPQAWRSPQAQTRDVVDTAWWQAFGDPSLDHLVASAIDANKDLMLATLRVEEFDAKLQISRADGRPQAGYSASAQHQRYSEQRPVLLPPRIDPIQDAFEVGTNLSWELDLWGRVRRANEAARADLMATEDARRAVMLTVVTSVATSYIQLLALDHELELARQTRSNRGDALALVQKKYEGGAATRLDVAKARAAMYDVSVAIPDLERQVAALENAISLLLGRNPGAIARGKLEGLVLPPVPQGIPSDVLARRPDVMEAEQNLVSANARIGVAKAQYFPTISLTGLLGLGSNELGNLLQHSATTGAIGAGLLGTIFSGGRIKGDIRRTEAVQKQMLVKYQQAIQVALREVEDALVFRAKAGEIATAGEQQVDALRDALQLSSARHEGGQSSYLDVLDAQQDLYEAQDKQVGRQRDTYLALVSIYKAMGGGWMVEQDRIRAAGTAETAVALAPAAGAQATTETRPDSSQ</sequence>
<keyword evidence="2" id="KW-0472">Membrane</keyword>
<comment type="similarity">
    <text evidence="1 2">Belongs to the outer membrane factor (OMF) (TC 1.B.17) family.</text>
</comment>
<dbReference type="NCBIfam" id="TIGR01845">
    <property type="entry name" value="outer_NodT"/>
    <property type="match status" value="1"/>
</dbReference>
<dbReference type="InterPro" id="IPR010131">
    <property type="entry name" value="MdtP/NodT-like"/>
</dbReference>
<keyword evidence="2" id="KW-0564">Palmitate</keyword>